<sequence>MMLNFGFLILFLKFFYLHSFSLIDMDNIVKYSLICNSKSSDFNGNKYCLKVFQNEEQMFGELFARKFASLLNLKSDKFPLGKFKKYQTSELKWNRNYDLLHRINLSYINEVWTMGSLYIHDSRPTHLPIQLLPNDIEIEFQKNGTRMTGEEAITWSELIIFDFLTGNVDRVVSHYINRQWNTHIFDHHIPNLGIYNQSLLIYFDNDAAFFQGYRIQEKYDVFHLKLLNQISICSKSLIERLKTLKEIDVLIFQKSLKNAPPLKIENNFVDFNYLNLSFKKITDLISRIKTVLKHCQNLS</sequence>
<reference evidence="2" key="1">
    <citation type="journal article" date="2018" name="J. ISSAAS">
        <title>Multi-scale coordination of planar cell polarity in planarians.</title>
        <authorList>
            <person name="Vu H.T.-K."/>
            <person name="Mansour S."/>
            <person name="Kuecken M."/>
            <person name="Blasse C."/>
            <person name="Basquin C."/>
            <person name="Azimzadeh J."/>
            <person name="Myers E.W."/>
            <person name="Brusch L."/>
            <person name="Rink J.C."/>
        </authorList>
    </citation>
    <scope>NUCLEOTIDE SEQUENCE</scope>
    <source>
        <strain evidence="2">CIW4</strain>
    </source>
</reference>
<evidence type="ECO:0000313" key="2">
    <source>
        <dbReference type="EMBL" id="QAU32672.1"/>
    </source>
</evidence>
<dbReference type="InterPro" id="IPR024868">
    <property type="entry name" value="FJX1/FJ"/>
</dbReference>
<dbReference type="EMBL" id="MH253616">
    <property type="protein sequence ID" value="QAU32672.1"/>
    <property type="molecule type" value="mRNA"/>
</dbReference>
<organism evidence="2">
    <name type="scientific">Schmidtea mediterranea</name>
    <name type="common">Freshwater planarian flatworm</name>
    <dbReference type="NCBI Taxonomy" id="79327"/>
    <lineage>
        <taxon>Eukaryota</taxon>
        <taxon>Metazoa</taxon>
        <taxon>Spiralia</taxon>
        <taxon>Lophotrochozoa</taxon>
        <taxon>Platyhelminthes</taxon>
        <taxon>Rhabditophora</taxon>
        <taxon>Seriata</taxon>
        <taxon>Tricladida</taxon>
        <taxon>Continenticola</taxon>
        <taxon>Geoplanoidea</taxon>
        <taxon>Dugesiidae</taxon>
        <taxon>Schmidtea</taxon>
    </lineage>
</organism>
<evidence type="ECO:0000256" key="1">
    <source>
        <dbReference type="SAM" id="SignalP"/>
    </source>
</evidence>
<protein>
    <submittedName>
        <fullName evidence="2">Fj</fullName>
    </submittedName>
</protein>
<reference evidence="2" key="2">
    <citation type="submission" date="2018-04" db="EMBL/GenBank/DDBJ databases">
        <authorList>
            <person name="Vu H.T."/>
            <person name="Mansour S."/>
            <person name="Kucken M."/>
            <person name="Blasse C."/>
            <person name="Basquin C."/>
            <person name="Azimzadeh J."/>
            <person name="Myers E.W."/>
            <person name="Brusch L."/>
            <person name="Rink J.C."/>
        </authorList>
    </citation>
    <scope>NUCLEOTIDE SEQUENCE</scope>
    <source>
        <strain evidence="2">CIW4</strain>
    </source>
</reference>
<proteinExistence type="evidence at transcript level"/>
<feature type="signal peptide" evidence="1">
    <location>
        <begin position="1"/>
        <end position="19"/>
    </location>
</feature>
<dbReference type="AlphaFoldDB" id="A0A481MTJ4"/>
<name>A0A481MTJ4_SCHMD</name>
<dbReference type="GO" id="GO:0005615">
    <property type="term" value="C:extracellular space"/>
    <property type="evidence" value="ECO:0007669"/>
    <property type="project" value="TreeGrafter"/>
</dbReference>
<dbReference type="PRINTS" id="PR02072">
    <property type="entry name" value="4JOINTEDBOX1"/>
</dbReference>
<accession>A0A481MTJ4</accession>
<dbReference type="PANTHER" id="PTHR13147">
    <property type="entry name" value="FOUR-JOINTED BOX PROTEIN 1"/>
    <property type="match status" value="1"/>
</dbReference>
<feature type="chain" id="PRO_5019833773" evidence="1">
    <location>
        <begin position="20"/>
        <end position="299"/>
    </location>
</feature>
<dbReference type="GO" id="GO:0007267">
    <property type="term" value="P:cell-cell signaling"/>
    <property type="evidence" value="ECO:0007669"/>
    <property type="project" value="TreeGrafter"/>
</dbReference>
<dbReference type="PANTHER" id="PTHR13147:SF5">
    <property type="entry name" value="FOUR-JOINTED BOX PROTEIN 1"/>
    <property type="match status" value="1"/>
</dbReference>
<keyword evidence="1" id="KW-0732">Signal</keyword>